<dbReference type="EMBL" id="CP050467">
    <property type="protein sequence ID" value="UTZ27719.1"/>
    <property type="molecule type" value="Genomic_DNA"/>
</dbReference>
<organism evidence="1 2">
    <name type="scientific">Vibrio campbellii</name>
    <dbReference type="NCBI Taxonomy" id="680"/>
    <lineage>
        <taxon>Bacteria</taxon>
        <taxon>Pseudomonadati</taxon>
        <taxon>Pseudomonadota</taxon>
        <taxon>Gammaproteobacteria</taxon>
        <taxon>Vibrionales</taxon>
        <taxon>Vibrionaceae</taxon>
        <taxon>Vibrio</taxon>
    </lineage>
</organism>
<accession>A0AAE9N2E6</accession>
<proteinExistence type="predicted"/>
<evidence type="ECO:0000313" key="1">
    <source>
        <dbReference type="EMBL" id="UTZ27719.1"/>
    </source>
</evidence>
<evidence type="ECO:0000313" key="2">
    <source>
        <dbReference type="Proteomes" id="UP001058687"/>
    </source>
</evidence>
<gene>
    <name evidence="1" type="ORF">HB761_13755</name>
</gene>
<name>A0AAE9N2E6_9VIBR</name>
<reference evidence="1" key="1">
    <citation type="submission" date="2020-03" db="EMBL/GenBank/DDBJ databases">
        <title>Five strains of Vibrio campbellii isolated from Mariana Trench.</title>
        <authorList>
            <person name="Liang J."/>
            <person name="Zhang X.-H."/>
        </authorList>
    </citation>
    <scope>NUCLEOTIDE SEQUENCE</scope>
    <source>
        <strain evidence="1">LJC014</strain>
    </source>
</reference>
<dbReference type="Proteomes" id="UP001058687">
    <property type="component" value="Chromosome 1"/>
</dbReference>
<sequence length="70" mass="7937">MASKKDLVDVMKSRRRLWSPSELCDELGIHVCDLVRLVKAARRSGVDVRHESSELTGFSSKYWLAEGVEC</sequence>
<dbReference type="AlphaFoldDB" id="A0AAE9N2E6"/>
<protein>
    <submittedName>
        <fullName evidence="1">Uncharacterized protein</fullName>
    </submittedName>
</protein>
<dbReference type="RefSeq" id="WP_005376941.1">
    <property type="nucleotide sequence ID" value="NZ_CP030788.1"/>
</dbReference>